<proteinExistence type="predicted"/>
<keyword evidence="8" id="KW-0269">Exonuclease</keyword>
<evidence type="ECO:0000256" key="3">
    <source>
        <dbReference type="ARBA" id="ARBA00022574"/>
    </source>
</evidence>
<reference evidence="12" key="2">
    <citation type="submission" date="2015-01" db="EMBL/GenBank/DDBJ databases">
        <title>Evolutionary Origins and Diversification of the Mycorrhizal Mutualists.</title>
        <authorList>
            <consortium name="DOE Joint Genome Institute"/>
            <consortium name="Mycorrhizal Genomics Consortium"/>
            <person name="Kohler A."/>
            <person name="Kuo A."/>
            <person name="Nagy L.G."/>
            <person name="Floudas D."/>
            <person name="Copeland A."/>
            <person name="Barry K.W."/>
            <person name="Cichocki N."/>
            <person name="Veneault-Fourrey C."/>
            <person name="LaButti K."/>
            <person name="Lindquist E.A."/>
            <person name="Lipzen A."/>
            <person name="Lundell T."/>
            <person name="Morin E."/>
            <person name="Murat C."/>
            <person name="Riley R."/>
            <person name="Ohm R."/>
            <person name="Sun H."/>
            <person name="Tunlid A."/>
            <person name="Henrissat B."/>
            <person name="Grigoriev I.V."/>
            <person name="Hibbett D.S."/>
            <person name="Martin F."/>
        </authorList>
    </citation>
    <scope>NUCLEOTIDE SEQUENCE [LARGE SCALE GENOMIC DNA]</scope>
    <source>
        <strain evidence="12">MAFF 305830</strain>
    </source>
</reference>
<dbReference type="Gene3D" id="3.30.420.10">
    <property type="entry name" value="Ribonuclease H-like superfamily/Ribonuclease H"/>
    <property type="match status" value="1"/>
</dbReference>
<gene>
    <name evidence="11" type="ORF">M408DRAFT_329031</name>
</gene>
<evidence type="ECO:0000256" key="1">
    <source>
        <dbReference type="ARBA" id="ARBA00004496"/>
    </source>
</evidence>
<dbReference type="GO" id="GO:0031251">
    <property type="term" value="C:PAN complex"/>
    <property type="evidence" value="ECO:0007669"/>
    <property type="project" value="TreeGrafter"/>
</dbReference>
<evidence type="ECO:0000256" key="9">
    <source>
        <dbReference type="SAM" id="MobiDB-lite"/>
    </source>
</evidence>
<dbReference type="InterPro" id="IPR036397">
    <property type="entry name" value="RNaseH_sf"/>
</dbReference>
<dbReference type="InterPro" id="IPR038765">
    <property type="entry name" value="Papain-like_cys_pep_sf"/>
</dbReference>
<keyword evidence="5" id="KW-0540">Nuclease</keyword>
<feature type="domain" description="USP" evidence="10">
    <location>
        <begin position="246"/>
        <end position="601"/>
    </location>
</feature>
<keyword evidence="6" id="KW-0479">Metal-binding</keyword>
<dbReference type="GO" id="GO:0000289">
    <property type="term" value="P:nuclear-transcribed mRNA poly(A) tail shortening"/>
    <property type="evidence" value="ECO:0007669"/>
    <property type="project" value="TreeGrafter"/>
</dbReference>
<dbReference type="EMBL" id="KN824290">
    <property type="protein sequence ID" value="KIM28988.1"/>
    <property type="molecule type" value="Genomic_DNA"/>
</dbReference>
<organism evidence="11 12">
    <name type="scientific">Serendipita vermifera MAFF 305830</name>
    <dbReference type="NCBI Taxonomy" id="933852"/>
    <lineage>
        <taxon>Eukaryota</taxon>
        <taxon>Fungi</taxon>
        <taxon>Dikarya</taxon>
        <taxon>Basidiomycota</taxon>
        <taxon>Agaricomycotina</taxon>
        <taxon>Agaricomycetes</taxon>
        <taxon>Sebacinales</taxon>
        <taxon>Serendipitaceae</taxon>
        <taxon>Serendipita</taxon>
    </lineage>
</organism>
<keyword evidence="3" id="KW-0853">WD repeat</keyword>
<feature type="region of interest" description="Disordered" evidence="9">
    <location>
        <begin position="913"/>
        <end position="954"/>
    </location>
</feature>
<keyword evidence="2" id="KW-0963">Cytoplasm</keyword>
<keyword evidence="4" id="KW-0507">mRNA processing</keyword>
<dbReference type="PANTHER" id="PTHR15728:SF0">
    <property type="entry name" value="PAN2-PAN3 DEADENYLATION COMPLEX CATALYTIC SUBUNIT PAN2"/>
    <property type="match status" value="1"/>
</dbReference>
<evidence type="ECO:0000259" key="10">
    <source>
        <dbReference type="PROSITE" id="PS50235"/>
    </source>
</evidence>
<dbReference type="GO" id="GO:0006397">
    <property type="term" value="P:mRNA processing"/>
    <property type="evidence" value="ECO:0007669"/>
    <property type="project" value="UniProtKB-KW"/>
</dbReference>
<dbReference type="CDD" id="cd06143">
    <property type="entry name" value="PAN2_exo"/>
    <property type="match status" value="1"/>
</dbReference>
<dbReference type="FunFam" id="3.30.420.10:FF:000028">
    <property type="entry name" value="PAN2-PAN3 deadenylation complex catalytic subunit PAN2"/>
    <property type="match status" value="1"/>
</dbReference>
<dbReference type="InterPro" id="IPR012337">
    <property type="entry name" value="RNaseH-like_sf"/>
</dbReference>
<dbReference type="PANTHER" id="PTHR15728">
    <property type="entry name" value="DEADENYLATION COMPLEX CATALYTIC SUBUNIT PAN2"/>
    <property type="match status" value="1"/>
</dbReference>
<keyword evidence="7" id="KW-0378">Hydrolase</keyword>
<evidence type="ECO:0000256" key="6">
    <source>
        <dbReference type="ARBA" id="ARBA00022723"/>
    </source>
</evidence>
<dbReference type="GO" id="GO:0004535">
    <property type="term" value="F:poly(A)-specific ribonuclease activity"/>
    <property type="evidence" value="ECO:0007669"/>
    <property type="project" value="TreeGrafter"/>
</dbReference>
<feature type="region of interest" description="Disordered" evidence="9">
    <location>
        <begin position="851"/>
        <end position="879"/>
    </location>
</feature>
<evidence type="ECO:0000256" key="2">
    <source>
        <dbReference type="ARBA" id="ARBA00022490"/>
    </source>
</evidence>
<dbReference type="Proteomes" id="UP000054097">
    <property type="component" value="Unassembled WGS sequence"/>
</dbReference>
<feature type="compositionally biased region" description="Low complexity" evidence="9">
    <location>
        <begin position="855"/>
        <end position="866"/>
    </location>
</feature>
<reference evidence="11 12" key="1">
    <citation type="submission" date="2014-04" db="EMBL/GenBank/DDBJ databases">
        <authorList>
            <consortium name="DOE Joint Genome Institute"/>
            <person name="Kuo A."/>
            <person name="Zuccaro A."/>
            <person name="Kohler A."/>
            <person name="Nagy L.G."/>
            <person name="Floudas D."/>
            <person name="Copeland A."/>
            <person name="Barry K.W."/>
            <person name="Cichocki N."/>
            <person name="Veneault-Fourrey C."/>
            <person name="LaButti K."/>
            <person name="Lindquist E.A."/>
            <person name="Lipzen A."/>
            <person name="Lundell T."/>
            <person name="Morin E."/>
            <person name="Murat C."/>
            <person name="Sun H."/>
            <person name="Tunlid A."/>
            <person name="Henrissat B."/>
            <person name="Grigoriev I.V."/>
            <person name="Hibbett D.S."/>
            <person name="Martin F."/>
            <person name="Nordberg H.P."/>
            <person name="Cantor M.N."/>
            <person name="Hua S.X."/>
        </authorList>
    </citation>
    <scope>NUCLEOTIDE SEQUENCE [LARGE SCALE GENOMIC DNA]</scope>
    <source>
        <strain evidence="11 12">MAFF 305830</strain>
    </source>
</reference>
<evidence type="ECO:0000313" key="12">
    <source>
        <dbReference type="Proteomes" id="UP000054097"/>
    </source>
</evidence>
<dbReference type="InterPro" id="IPR050785">
    <property type="entry name" value="PAN2-PAN3_catalytic_subunit"/>
</dbReference>
<dbReference type="PROSITE" id="PS50235">
    <property type="entry name" value="USP_3"/>
    <property type="match status" value="1"/>
</dbReference>
<dbReference type="SMART" id="SM00479">
    <property type="entry name" value="EXOIII"/>
    <property type="match status" value="1"/>
</dbReference>
<evidence type="ECO:0000256" key="8">
    <source>
        <dbReference type="ARBA" id="ARBA00022839"/>
    </source>
</evidence>
<dbReference type="GO" id="GO:0000932">
    <property type="term" value="C:P-body"/>
    <property type="evidence" value="ECO:0007669"/>
    <property type="project" value="TreeGrafter"/>
</dbReference>
<dbReference type="OrthoDB" id="16516at2759"/>
<evidence type="ECO:0000256" key="7">
    <source>
        <dbReference type="ARBA" id="ARBA00022801"/>
    </source>
</evidence>
<feature type="region of interest" description="Disordered" evidence="9">
    <location>
        <begin position="174"/>
        <end position="215"/>
    </location>
</feature>
<dbReference type="InterPro" id="IPR013520">
    <property type="entry name" value="Ribonucl_H"/>
</dbReference>
<dbReference type="Pfam" id="PF00929">
    <property type="entry name" value="RNase_T"/>
    <property type="match status" value="1"/>
</dbReference>
<evidence type="ECO:0000256" key="4">
    <source>
        <dbReference type="ARBA" id="ARBA00022664"/>
    </source>
</evidence>
<dbReference type="Gene3D" id="2.130.10.10">
    <property type="entry name" value="YVTN repeat-like/Quinoprotein amine dehydrogenase"/>
    <property type="match status" value="1"/>
</dbReference>
<dbReference type="AlphaFoldDB" id="A0A0C2WS52"/>
<comment type="subcellular location">
    <subcellularLocation>
        <location evidence="1">Cytoplasm</location>
    </subcellularLocation>
</comment>
<dbReference type="HOGENOM" id="CLU_002369_0_0_1"/>
<dbReference type="InterPro" id="IPR028889">
    <property type="entry name" value="USP"/>
</dbReference>
<dbReference type="Pfam" id="PF13423">
    <property type="entry name" value="UCH_1"/>
    <property type="match status" value="1"/>
</dbReference>
<protein>
    <recommendedName>
        <fullName evidence="10">USP domain-containing protein</fullName>
    </recommendedName>
</protein>
<dbReference type="InterPro" id="IPR028881">
    <property type="entry name" value="PAN2_UCH_dom"/>
</dbReference>
<dbReference type="SUPFAM" id="SSF53098">
    <property type="entry name" value="Ribonuclease H-like"/>
    <property type="match status" value="1"/>
</dbReference>
<dbReference type="GO" id="GO:0046872">
    <property type="term" value="F:metal ion binding"/>
    <property type="evidence" value="ECO:0007669"/>
    <property type="project" value="UniProtKB-KW"/>
</dbReference>
<dbReference type="STRING" id="933852.A0A0C2WS52"/>
<dbReference type="GO" id="GO:0003676">
    <property type="term" value="F:nucleic acid binding"/>
    <property type="evidence" value="ECO:0007669"/>
    <property type="project" value="InterPro"/>
</dbReference>
<dbReference type="SUPFAM" id="SSF54001">
    <property type="entry name" value="Cysteine proteinases"/>
    <property type="match status" value="1"/>
</dbReference>
<accession>A0A0C2WS52</accession>
<dbReference type="InterPro" id="IPR015943">
    <property type="entry name" value="WD40/YVTN_repeat-like_dom_sf"/>
</dbReference>
<dbReference type="Gene3D" id="3.90.70.10">
    <property type="entry name" value="Cysteine proteinases"/>
    <property type="match status" value="1"/>
</dbReference>
<sequence length="954" mass="107577">MSSFNFANGPSLLNVHPLKSTSLVLTANTGVVNVVDILKPETSEFYQLETQAFVVSSSVSPTGAYVAFGDTEGTIHLLSSVEDDDLPFNGFDGQPAEWIDAPEPIPEIEWTDDTPLNAIGVPYYSDYLLSAYDKDFQSVPEYYPPPMKIPPQIMSSLRQVDGLAFAQMPKELQGRRNVISTAGPKRQGRFRSEKSRRNGGSPPPESPLDAQRGDRVPRHYQRVEIEYSKFGVEDFDFAFYNKTPFSGLETHILNSYTNALVQAMHYVLPLRRIAKSHITTPCAREYCLLCELGFVMRMLEDAKGINCQATNFCKTIPNVTSANTYGVVDYVQDGQETNYGSKIQIFNRFLVENLRVEGNAAPRNPVINPAMAPLPSSSVPPPITQLLSINSKSVTVCNHCKRSREKPDTAHIVDMIYPRRLASNEALPPSDFASILRNSLLRDYTHKATCQFCKQLTIQQTRRPLAANELPPLLLINASVHNDDAQRFWHDTRTTRFLKPFLGLDVNTEPSQAGGLVSESIDHSSDLVWYELRSMVIDVRQDEKRSHLVSIIKVPEAENKPDSPSPWFMFNDFSVRNISEEEALSFPSNWKIPAVLYFERIDARETLEFSGLPMQVDPYILSQDISLSVVRDNARKAHESLQVDEFPKPGTVVAVDAEFVQMQQEETEMFTDGSRRVIRPARLGLARVSVIRGSGPKEGVPFIDDYIHTSEDIVNYLTEFSGIQPGDLNPHMSSHTLVPLKVAYKKLRLLIDLGCIFIGHGLSKDFRIINIFVPPDQVLDTVDLYFIKERQRRISLRFLTWYILQQDIQQETHDSIEDARSALALYKAYQEMEEQRTFDAKLDELYRAGREHNWKPPSATKTSPTPLHASPTLSHASPTFFPRSVSPPFSSADALQNQFQAFTLDPQFRSPYLPLSPDSSFSRPYSPPRTPQQNHSGHHRGKRGTGSGQQWTSR</sequence>
<evidence type="ECO:0000256" key="5">
    <source>
        <dbReference type="ARBA" id="ARBA00022722"/>
    </source>
</evidence>
<keyword evidence="12" id="KW-1185">Reference proteome</keyword>
<evidence type="ECO:0000313" key="11">
    <source>
        <dbReference type="EMBL" id="KIM28988.1"/>
    </source>
</evidence>
<name>A0A0C2WS52_SERVB</name>